<dbReference type="InterPro" id="IPR011129">
    <property type="entry name" value="CSD"/>
</dbReference>
<evidence type="ECO:0000313" key="3">
    <source>
        <dbReference type="EMBL" id="CAJ1376172.1"/>
    </source>
</evidence>
<feature type="region of interest" description="Disordered" evidence="1">
    <location>
        <begin position="144"/>
        <end position="188"/>
    </location>
</feature>
<reference evidence="3" key="1">
    <citation type="submission" date="2023-08" db="EMBL/GenBank/DDBJ databases">
        <authorList>
            <person name="Chen Y."/>
            <person name="Shah S."/>
            <person name="Dougan E. K."/>
            <person name="Thang M."/>
            <person name="Chan C."/>
        </authorList>
    </citation>
    <scope>NUCLEOTIDE SEQUENCE</scope>
</reference>
<organism evidence="3 4">
    <name type="scientific">Effrenium voratum</name>
    <dbReference type="NCBI Taxonomy" id="2562239"/>
    <lineage>
        <taxon>Eukaryota</taxon>
        <taxon>Sar</taxon>
        <taxon>Alveolata</taxon>
        <taxon>Dinophyceae</taxon>
        <taxon>Suessiales</taxon>
        <taxon>Symbiodiniaceae</taxon>
        <taxon>Effrenium</taxon>
    </lineage>
</organism>
<dbReference type="AlphaFoldDB" id="A0AA36MR53"/>
<proteinExistence type="predicted"/>
<feature type="compositionally biased region" description="Basic and acidic residues" evidence="1">
    <location>
        <begin position="148"/>
        <end position="157"/>
    </location>
</feature>
<dbReference type="PROSITE" id="PS51857">
    <property type="entry name" value="CSD_2"/>
    <property type="match status" value="1"/>
</dbReference>
<comment type="caution">
    <text evidence="3">The sequence shown here is derived from an EMBL/GenBank/DDBJ whole genome shotgun (WGS) entry which is preliminary data.</text>
</comment>
<dbReference type="Proteomes" id="UP001178507">
    <property type="component" value="Unassembled WGS sequence"/>
</dbReference>
<dbReference type="SUPFAM" id="SSF50249">
    <property type="entry name" value="Nucleic acid-binding proteins"/>
    <property type="match status" value="1"/>
</dbReference>
<accession>A0AA36MR53</accession>
<dbReference type="EMBL" id="CAUJNA010000367">
    <property type="protein sequence ID" value="CAJ1376172.1"/>
    <property type="molecule type" value="Genomic_DNA"/>
</dbReference>
<dbReference type="InterPro" id="IPR002059">
    <property type="entry name" value="CSP_DNA-bd"/>
</dbReference>
<dbReference type="SMART" id="SM00357">
    <property type="entry name" value="CSP"/>
    <property type="match status" value="1"/>
</dbReference>
<dbReference type="GO" id="GO:0003676">
    <property type="term" value="F:nucleic acid binding"/>
    <property type="evidence" value="ECO:0007669"/>
    <property type="project" value="InterPro"/>
</dbReference>
<protein>
    <recommendedName>
        <fullName evidence="2">CSD domain-containing protein</fullName>
    </recommendedName>
</protein>
<feature type="domain" description="CSD" evidence="2">
    <location>
        <begin position="83"/>
        <end position="148"/>
    </location>
</feature>
<gene>
    <name evidence="3" type="ORF">EVOR1521_LOCUS5293</name>
</gene>
<name>A0AA36MR53_9DINO</name>
<evidence type="ECO:0000313" key="4">
    <source>
        <dbReference type="Proteomes" id="UP001178507"/>
    </source>
</evidence>
<sequence length="188" mass="21143">MARLIASGIGAIQCAEMPTNVQILKDQLGNLRIGDSVVFKVTQNQLGIPQVSFARKLEALTQERHRIMEVDAPLPRPGHESDEHLGIVSSFQPETGYGFLSCAQTRQVYGQDVYIHCDQFFDLNVGDAVNFRVAVNAKNQPVARRVRKAGDKAEGRPRSGSVSISGSRRRSRSRERRRDRRRSTSRRR</sequence>
<evidence type="ECO:0000259" key="2">
    <source>
        <dbReference type="PROSITE" id="PS51857"/>
    </source>
</evidence>
<evidence type="ECO:0000256" key="1">
    <source>
        <dbReference type="SAM" id="MobiDB-lite"/>
    </source>
</evidence>
<feature type="compositionally biased region" description="Basic residues" evidence="1">
    <location>
        <begin position="167"/>
        <end position="188"/>
    </location>
</feature>
<keyword evidence="4" id="KW-1185">Reference proteome</keyword>
<dbReference type="InterPro" id="IPR012340">
    <property type="entry name" value="NA-bd_OB-fold"/>
</dbReference>
<dbReference type="Gene3D" id="2.40.50.140">
    <property type="entry name" value="Nucleic acid-binding proteins"/>
    <property type="match status" value="1"/>
</dbReference>